<dbReference type="Proteomes" id="UP001370348">
    <property type="component" value="Chromosome"/>
</dbReference>
<evidence type="ECO:0000259" key="14">
    <source>
        <dbReference type="PROSITE" id="PS50850"/>
    </source>
</evidence>
<accession>A0ABZ2LM38</accession>
<evidence type="ECO:0000256" key="12">
    <source>
        <dbReference type="ARBA" id="ARBA00040630"/>
    </source>
</evidence>
<feature type="transmembrane region" description="Helical" evidence="13">
    <location>
        <begin position="297"/>
        <end position="316"/>
    </location>
</feature>
<feature type="domain" description="Major facilitator superfamily (MFS) profile" evidence="14">
    <location>
        <begin position="1"/>
        <end position="408"/>
    </location>
</feature>
<gene>
    <name evidence="15" type="ORF">LZC94_29495</name>
</gene>
<keyword evidence="7" id="KW-0375">Hydrogen ion transport</keyword>
<keyword evidence="5" id="KW-1003">Cell membrane</keyword>
<dbReference type="InterPro" id="IPR036259">
    <property type="entry name" value="MFS_trans_sf"/>
</dbReference>
<feature type="transmembrane region" description="Helical" evidence="13">
    <location>
        <begin position="105"/>
        <end position="124"/>
    </location>
</feature>
<keyword evidence="6 13" id="KW-0812">Transmembrane</keyword>
<dbReference type="InterPro" id="IPR020846">
    <property type="entry name" value="MFS_dom"/>
</dbReference>
<feature type="transmembrane region" description="Helical" evidence="13">
    <location>
        <begin position="386"/>
        <end position="404"/>
    </location>
</feature>
<dbReference type="PANTHER" id="PTHR23501">
    <property type="entry name" value="MAJOR FACILITATOR SUPERFAMILY"/>
    <property type="match status" value="1"/>
</dbReference>
<evidence type="ECO:0000256" key="10">
    <source>
        <dbReference type="ARBA" id="ARBA00023136"/>
    </source>
</evidence>
<evidence type="ECO:0000313" key="16">
    <source>
        <dbReference type="Proteomes" id="UP001370348"/>
    </source>
</evidence>
<evidence type="ECO:0000256" key="5">
    <source>
        <dbReference type="ARBA" id="ARBA00022475"/>
    </source>
</evidence>
<evidence type="ECO:0000256" key="6">
    <source>
        <dbReference type="ARBA" id="ARBA00022692"/>
    </source>
</evidence>
<evidence type="ECO:0000256" key="2">
    <source>
        <dbReference type="ARBA" id="ARBA00004141"/>
    </source>
</evidence>
<evidence type="ECO:0000256" key="13">
    <source>
        <dbReference type="SAM" id="Phobius"/>
    </source>
</evidence>
<reference evidence="15 16" key="1">
    <citation type="submission" date="2021-12" db="EMBL/GenBank/DDBJ databases">
        <title>Discovery of the Pendulisporaceae a myxobacterial family with distinct sporulation behavior and unique specialized metabolism.</title>
        <authorList>
            <person name="Garcia R."/>
            <person name="Popoff A."/>
            <person name="Bader C.D."/>
            <person name="Loehr J."/>
            <person name="Walesch S."/>
            <person name="Walt C."/>
            <person name="Boldt J."/>
            <person name="Bunk B."/>
            <person name="Haeckl F.J.F.P.J."/>
            <person name="Gunesch A.P."/>
            <person name="Birkelbach J."/>
            <person name="Nuebel U."/>
            <person name="Pietschmann T."/>
            <person name="Bach T."/>
            <person name="Mueller R."/>
        </authorList>
    </citation>
    <scope>NUCLEOTIDE SEQUENCE [LARGE SCALE GENOMIC DNA]</scope>
    <source>
        <strain evidence="15 16">MSr11954</strain>
    </source>
</reference>
<keyword evidence="16" id="KW-1185">Reference proteome</keyword>
<keyword evidence="4" id="KW-0050">Antiport</keyword>
<dbReference type="Gene3D" id="1.20.1250.20">
    <property type="entry name" value="MFS general substrate transporter like domains"/>
    <property type="match status" value="1"/>
</dbReference>
<evidence type="ECO:0000256" key="4">
    <source>
        <dbReference type="ARBA" id="ARBA00022449"/>
    </source>
</evidence>
<feature type="transmembrane region" description="Helical" evidence="13">
    <location>
        <begin position="224"/>
        <end position="245"/>
    </location>
</feature>
<dbReference type="SUPFAM" id="SSF103473">
    <property type="entry name" value="MFS general substrate transporter"/>
    <property type="match status" value="1"/>
</dbReference>
<dbReference type="InterPro" id="IPR011701">
    <property type="entry name" value="MFS"/>
</dbReference>
<dbReference type="PANTHER" id="PTHR23501:SF188">
    <property type="entry name" value="TETRACYCLINE RESISTANCE PROTEIN"/>
    <property type="match status" value="1"/>
</dbReference>
<organism evidence="15 16">
    <name type="scientific">Pendulispora albinea</name>
    <dbReference type="NCBI Taxonomy" id="2741071"/>
    <lineage>
        <taxon>Bacteria</taxon>
        <taxon>Pseudomonadati</taxon>
        <taxon>Myxococcota</taxon>
        <taxon>Myxococcia</taxon>
        <taxon>Myxococcales</taxon>
        <taxon>Sorangiineae</taxon>
        <taxon>Pendulisporaceae</taxon>
        <taxon>Pendulispora</taxon>
    </lineage>
</organism>
<comment type="similarity">
    <text evidence="3">Belongs to the major facilitator superfamily. TCR/Tet family.</text>
</comment>
<evidence type="ECO:0000256" key="3">
    <source>
        <dbReference type="ARBA" id="ARBA00007520"/>
    </source>
</evidence>
<keyword evidence="9" id="KW-0406">Ion transport</keyword>
<feature type="transmembrane region" description="Helical" evidence="13">
    <location>
        <begin position="163"/>
        <end position="182"/>
    </location>
</feature>
<evidence type="ECO:0000256" key="11">
    <source>
        <dbReference type="ARBA" id="ARBA00023251"/>
    </source>
</evidence>
<dbReference type="Pfam" id="PF07690">
    <property type="entry name" value="MFS_1"/>
    <property type="match status" value="1"/>
</dbReference>
<feature type="transmembrane region" description="Helical" evidence="13">
    <location>
        <begin position="322"/>
        <end position="348"/>
    </location>
</feature>
<keyword evidence="10 13" id="KW-0472">Membrane</keyword>
<feature type="transmembrane region" description="Helical" evidence="13">
    <location>
        <begin position="12"/>
        <end position="35"/>
    </location>
</feature>
<sequence>MALASIGAGLRLAPGVGAWVLAGFALAMAVGMPLFGRVSVRYGLQSVVRISLVLFTVGGVLAGVANGLALLIAGRMLQGAGTSAAFVSTYGTINVALPSEQRPRALASVAAAVSVASGCGPLLGGTIDAFLGWRAVVALPVLAAFAAWPVQAAAPAGRSQGPFDARGAALVSVIGITLLLLIQSRATALGPSVVLATATVLAVCAIALVAHVKQRPDGFVPRDVIRAPGFVSTSSLAFTAFAAYFTLLFATPTLLRAVHGWNGPVVGLAMAPAAVVGAFVTRSFVARHPSSGPSRHAVLALPLAGITGLLLAAAAFHHPAALVVALGSAMVGFTGTQVVLVAVVGTLVPAGDRPVAIGLFNFAALAGGAIGPALAGALLAAVGPSATFALLAVLPALAAVLWRARGTV</sequence>
<feature type="transmembrane region" description="Helical" evidence="13">
    <location>
        <begin position="130"/>
        <end position="151"/>
    </location>
</feature>
<dbReference type="EMBL" id="CP089984">
    <property type="protein sequence ID" value="WXB11978.1"/>
    <property type="molecule type" value="Genomic_DNA"/>
</dbReference>
<keyword evidence="8 13" id="KW-1133">Transmembrane helix</keyword>
<dbReference type="Gene3D" id="1.20.1720.10">
    <property type="entry name" value="Multidrug resistance protein D"/>
    <property type="match status" value="1"/>
</dbReference>
<comment type="subcellular location">
    <subcellularLocation>
        <location evidence="2">Membrane</location>
        <topology evidence="2">Multi-pass membrane protein</topology>
    </subcellularLocation>
</comment>
<keyword evidence="11" id="KW-0046">Antibiotic resistance</keyword>
<dbReference type="PROSITE" id="PS50850">
    <property type="entry name" value="MFS"/>
    <property type="match status" value="1"/>
</dbReference>
<evidence type="ECO:0000313" key="15">
    <source>
        <dbReference type="EMBL" id="WXB11978.1"/>
    </source>
</evidence>
<comment type="function">
    <text evidence="1">Resistance to tetracycline by an active tetracycline efflux. This is an energy-dependent process that decreases the accumulation of the antibiotic in whole cells. This protein functions as a metal-tetracycline/H(+) antiporter.</text>
</comment>
<evidence type="ECO:0000256" key="9">
    <source>
        <dbReference type="ARBA" id="ARBA00023065"/>
    </source>
</evidence>
<evidence type="ECO:0000256" key="7">
    <source>
        <dbReference type="ARBA" id="ARBA00022781"/>
    </source>
</evidence>
<proteinExistence type="inferred from homology"/>
<feature type="transmembrane region" description="Helical" evidence="13">
    <location>
        <begin position="265"/>
        <end position="285"/>
    </location>
</feature>
<feature type="transmembrane region" description="Helical" evidence="13">
    <location>
        <begin position="355"/>
        <end position="380"/>
    </location>
</feature>
<name>A0ABZ2LM38_9BACT</name>
<evidence type="ECO:0000256" key="1">
    <source>
        <dbReference type="ARBA" id="ARBA00003279"/>
    </source>
</evidence>
<evidence type="ECO:0000256" key="8">
    <source>
        <dbReference type="ARBA" id="ARBA00022989"/>
    </source>
</evidence>
<protein>
    <recommendedName>
        <fullName evidence="12">Tetracycline resistance protein</fullName>
    </recommendedName>
</protein>
<feature type="transmembrane region" description="Helical" evidence="13">
    <location>
        <begin position="79"/>
        <end position="98"/>
    </location>
</feature>
<keyword evidence="4" id="KW-0813">Transport</keyword>
<feature type="transmembrane region" description="Helical" evidence="13">
    <location>
        <begin position="188"/>
        <end position="212"/>
    </location>
</feature>
<feature type="transmembrane region" description="Helical" evidence="13">
    <location>
        <begin position="47"/>
        <end position="73"/>
    </location>
</feature>